<sequence length="132" mass="13965">MIKNTLSFVAAFALATSVMAGGDDRDMGPVESFDEIAPIAEPIAEPVADQTVVGNQDPQELILGTTPAGIPVTKVAHIACKDKLGLSDDNIARFMDALAGGSVYNTGPIDALGTLFSPNRWADYYTCVEEFK</sequence>
<gene>
    <name evidence="1" type="ORF">MNB_SUP05-12-189</name>
</gene>
<protein>
    <submittedName>
        <fullName evidence="1">Uncharacterized protein</fullName>
    </submittedName>
</protein>
<organism evidence="1">
    <name type="scientific">hydrothermal vent metagenome</name>
    <dbReference type="NCBI Taxonomy" id="652676"/>
    <lineage>
        <taxon>unclassified sequences</taxon>
        <taxon>metagenomes</taxon>
        <taxon>ecological metagenomes</taxon>
    </lineage>
</organism>
<dbReference type="AlphaFoldDB" id="A0A1W1DNA8"/>
<dbReference type="EMBL" id="FPHT01000293">
    <property type="protein sequence ID" value="SFV82974.1"/>
    <property type="molecule type" value="Genomic_DNA"/>
</dbReference>
<reference evidence="1" key="1">
    <citation type="submission" date="2016-10" db="EMBL/GenBank/DDBJ databases">
        <authorList>
            <person name="de Groot N.N."/>
        </authorList>
    </citation>
    <scope>NUCLEOTIDE SEQUENCE</scope>
</reference>
<accession>A0A1W1DNA8</accession>
<proteinExistence type="predicted"/>
<name>A0A1W1DNA8_9ZZZZ</name>
<evidence type="ECO:0000313" key="1">
    <source>
        <dbReference type="EMBL" id="SFV82974.1"/>
    </source>
</evidence>